<dbReference type="Proteomes" id="UP001431926">
    <property type="component" value="Chromosome"/>
</dbReference>
<dbReference type="EMBL" id="CP109491">
    <property type="protein sequence ID" value="WUX38624.1"/>
    <property type="molecule type" value="Genomic_DNA"/>
</dbReference>
<dbReference type="RefSeq" id="WP_329357047.1">
    <property type="nucleotide sequence ID" value="NZ_CP109490.1"/>
</dbReference>
<protein>
    <submittedName>
        <fullName evidence="1">Uncharacterized protein</fullName>
    </submittedName>
</protein>
<organism evidence="1 2">
    <name type="scientific">Streptomyces anulatus</name>
    <name type="common">Streptomyces chrysomallus</name>
    <dbReference type="NCBI Taxonomy" id="1892"/>
    <lineage>
        <taxon>Bacteria</taxon>
        <taxon>Bacillati</taxon>
        <taxon>Actinomycetota</taxon>
        <taxon>Actinomycetes</taxon>
        <taxon>Kitasatosporales</taxon>
        <taxon>Streptomycetaceae</taxon>
        <taxon>Streptomyces</taxon>
    </lineage>
</organism>
<evidence type="ECO:0000313" key="1">
    <source>
        <dbReference type="EMBL" id="WUX38624.1"/>
    </source>
</evidence>
<proteinExistence type="predicted"/>
<gene>
    <name evidence="1" type="ORF">OG367_21325</name>
</gene>
<accession>A0ABZ1ZIP7</accession>
<reference evidence="1" key="1">
    <citation type="submission" date="2022-10" db="EMBL/GenBank/DDBJ databases">
        <title>The complete genomes of actinobacterial strains from the NBC collection.</title>
        <authorList>
            <person name="Joergensen T.S."/>
            <person name="Alvarez Arevalo M."/>
            <person name="Sterndorff E.B."/>
            <person name="Faurdal D."/>
            <person name="Vuksanovic O."/>
            <person name="Mourched A.-S."/>
            <person name="Charusanti P."/>
            <person name="Shaw S."/>
            <person name="Blin K."/>
            <person name="Weber T."/>
        </authorList>
    </citation>
    <scope>NUCLEOTIDE SEQUENCE</scope>
    <source>
        <strain evidence="1">NBC_01436</strain>
    </source>
</reference>
<name>A0ABZ1ZIP7_STRAQ</name>
<keyword evidence="2" id="KW-1185">Reference proteome</keyword>
<sequence length="154" mass="16518">MRFPPGLREGDAVLETDALLDRIMKETEADIIAHGAQGLTMARDETAGTPVRLGQQLFARITNRGAEDARVLAVRVACLAEAGEDRELLALRRAELRIALRDALRDHAGLAEELAELLPKGSAGRAGGDRSVFVGRDSSGVIYVGDGAHITLHR</sequence>
<evidence type="ECO:0000313" key="2">
    <source>
        <dbReference type="Proteomes" id="UP001431926"/>
    </source>
</evidence>